<dbReference type="RefSeq" id="WP_169663071.1">
    <property type="nucleotide sequence ID" value="NZ_CP076132.1"/>
</dbReference>
<feature type="chain" id="PRO_5043712932" evidence="1">
    <location>
        <begin position="20"/>
        <end position="545"/>
    </location>
</feature>
<evidence type="ECO:0000256" key="1">
    <source>
        <dbReference type="SAM" id="SignalP"/>
    </source>
</evidence>
<proteinExistence type="predicted"/>
<organism evidence="2 3">
    <name type="scientific">Flammeovirga yaeyamensis</name>
    <dbReference type="NCBI Taxonomy" id="367791"/>
    <lineage>
        <taxon>Bacteria</taxon>
        <taxon>Pseudomonadati</taxon>
        <taxon>Bacteroidota</taxon>
        <taxon>Cytophagia</taxon>
        <taxon>Cytophagales</taxon>
        <taxon>Flammeovirgaceae</taxon>
        <taxon>Flammeovirga</taxon>
    </lineage>
</organism>
<evidence type="ECO:0000313" key="3">
    <source>
        <dbReference type="Proteomes" id="UP000678679"/>
    </source>
</evidence>
<dbReference type="EMBL" id="CP076132">
    <property type="protein sequence ID" value="QWG00536.1"/>
    <property type="molecule type" value="Genomic_DNA"/>
</dbReference>
<dbReference type="Proteomes" id="UP000678679">
    <property type="component" value="Chromosome 1"/>
</dbReference>
<reference evidence="2 3" key="1">
    <citation type="submission" date="2021-05" db="EMBL/GenBank/DDBJ databases">
        <title>Comparative genomic studies on the polysaccharide-degrading batcterial strains of the Flammeovirga genus.</title>
        <authorList>
            <person name="Zewei F."/>
            <person name="Zheng Z."/>
            <person name="Yu L."/>
            <person name="Ruyue G."/>
            <person name="Yanhong M."/>
            <person name="Yuanyuan C."/>
            <person name="Jingyan G."/>
            <person name="Wenjun H."/>
        </authorList>
    </citation>
    <scope>NUCLEOTIDE SEQUENCE [LARGE SCALE GENOMIC DNA]</scope>
    <source>
        <strain evidence="2 3">NBRC:100898</strain>
    </source>
</reference>
<name>A0AAX1N2F1_9BACT</name>
<evidence type="ECO:0000313" key="2">
    <source>
        <dbReference type="EMBL" id="QWG00536.1"/>
    </source>
</evidence>
<gene>
    <name evidence="2" type="ORF">KMW28_12825</name>
</gene>
<dbReference type="AlphaFoldDB" id="A0AAX1N2F1"/>
<sequence length="545" mass="63466">MKRLLYLVLFLLVGLTANAQTPIGLQFDLYGQPIHGYYDPLSFSSSASVSKNLGEFLPGKVYDKEGNPSKTLTKFSVAKLSKKSADGISEAIYPSRYSAVTVGQDSFFVAQNIHFRGRTRNRESFVQFIAEFDSTVFAKVYNMNFNGSVMHQTYIAKKYDEETWEEINPNKKSIEPMIEHFFSKYDNVITQGKTMETGAVNYFAFLGFEYEKNLELNDQSIAGLINIAKITSKFSKDEKTYLNKFFIETRDTSKAKYYTKIKGIYQDYYTKQYFNLYDELIYEVDFKNTKMNELHGNYTMYYNGKLAIKKTIEDGEVKQGEVYKDGLLVYSYRNEKVKPEYGAEYTECVFNFGQGDQKTGTFDFYDPFDNLKKFITLDNGVPTSITFNDHGQLKSYFVQSGNPFKLKKINRLFQSHIKDQFFVFHDVYKPLLVRMKIDTEGYVKEYQLLNEVNDKFDVKVDEFIKAHVLNGGGKKLKLRPKDKKIDSPLVVIVPFELLIGGQFWFINNNADWMMHQQMMWHNNFMHQQMMHQQNLHHIQSVAPTF</sequence>
<keyword evidence="3" id="KW-1185">Reference proteome</keyword>
<dbReference type="KEGG" id="fya:KMW28_12825"/>
<feature type="signal peptide" evidence="1">
    <location>
        <begin position="1"/>
        <end position="19"/>
    </location>
</feature>
<protein>
    <submittedName>
        <fullName evidence="2">Uncharacterized protein</fullName>
    </submittedName>
</protein>
<keyword evidence="1" id="KW-0732">Signal</keyword>
<accession>A0AAX1N2F1</accession>